<evidence type="ECO:0000313" key="1">
    <source>
        <dbReference type="EMBL" id="VDI78048.1"/>
    </source>
</evidence>
<comment type="caution">
    <text evidence="1">The sequence shown here is derived from an EMBL/GenBank/DDBJ whole genome shotgun (WGS) entry which is preliminary data.</text>
</comment>
<dbReference type="InterPro" id="IPR043502">
    <property type="entry name" value="DNA/RNA_pol_sf"/>
</dbReference>
<evidence type="ECO:0008006" key="3">
    <source>
        <dbReference type="Google" id="ProtNLM"/>
    </source>
</evidence>
<dbReference type="Proteomes" id="UP000596742">
    <property type="component" value="Unassembled WGS sequence"/>
</dbReference>
<gene>
    <name evidence="1" type="ORF">MGAL_10B037068</name>
</gene>
<dbReference type="AlphaFoldDB" id="A0A8B6HEC1"/>
<keyword evidence="2" id="KW-1185">Reference proteome</keyword>
<protein>
    <recommendedName>
        <fullName evidence="3">Reverse transcriptase domain-containing protein</fullName>
    </recommendedName>
</protein>
<dbReference type="EMBL" id="UYJE01009918">
    <property type="protein sequence ID" value="VDI78048.1"/>
    <property type="molecule type" value="Genomic_DNA"/>
</dbReference>
<dbReference type="PANTHER" id="PTHR47331">
    <property type="entry name" value="PHD-TYPE DOMAIN-CONTAINING PROTEIN"/>
    <property type="match status" value="1"/>
</dbReference>
<dbReference type="PANTHER" id="PTHR47331:SF1">
    <property type="entry name" value="GAG-LIKE PROTEIN"/>
    <property type="match status" value="1"/>
</dbReference>
<sequence>MHTEKYKICLQKTFPVLHNIKRLDGIIYLISDDLKEDFCFHPDIIELKKKARKEIALMINHMTLPKILHGITQIDATDNSEDWIPNLIDEMQIMNDMVYTMRINEKNTYGFPSMSRYNVEAYQIVLIGNTKDVQWFFSALSESKMVEPSMVELVMWPHCRLVKERLSGLVCITGVNLERYHNQLVDITTFKSKEIVTITRDETTVPDMLEGTILVDARGTDCKWISDMIDWFHRLMSTVYILGFKNEKSLYGHPRYESIGMSREFNAYDEDNDDDGLILLMGNSEEVQQFYTTLLKSQIEKGSKLILQSVPTGRIHNDTIKSVICIVAKSSKDEDFVSSLLIENLECWPNNVVTLVREQSSVPNILLKTKQIVDTGHDDMWLSDVMDEINRTMSMVYAFEIRKRRPTGGYLYDKYHAQLSLIIGSFKDIQWLHSALSKSTLIQRRPLMHLRLNHITSTIIQSIICIVGKTSPEGYLLNLNIQNYECWPNNVFTVVRDTIKIPEIMGGTHKIVVDDRDEKWLSDVLHVIERSSIPQRVEIVRPQFYDKNECKEWKPPIGKSDEITKGNYLIKTPFFSIQNTTQTTTHTITRLVPRPGEKMDSSRIKSIRAENRAAVMKFFKKLDELNTDLEMDIDIAGPIIDAIVKKQKNDKLNTEKQNIKEFSSTSITYEDGKYVAKLSWIDECPELPTNEMIARARTHRVVNRLNQEPKLFKIYGNIIKEQEKRGFIEKIEENEDEPQRIHYIPHHPGKKAYTTTPIRIVYDCSCKENAKSPSLNDCLHSYSPISNDITELLTRFRTQKFAVTTDIEKAFLQVGLHKSDRDVTRFFWLSDPTDSTSPFTTYRFKSVLFGPTCSPFILNATLLKHFGENPSPTASRITQDLFLDNVLTSFTAEDDLMQFYRDSRCLLQKGGFNLRSWNSNSNRLRELADTENVLDSSKEM</sequence>
<dbReference type="SUPFAM" id="SSF56672">
    <property type="entry name" value="DNA/RNA polymerases"/>
    <property type="match status" value="1"/>
</dbReference>
<evidence type="ECO:0000313" key="2">
    <source>
        <dbReference type="Proteomes" id="UP000596742"/>
    </source>
</evidence>
<reference evidence="1" key="1">
    <citation type="submission" date="2018-11" db="EMBL/GenBank/DDBJ databases">
        <authorList>
            <person name="Alioto T."/>
            <person name="Alioto T."/>
        </authorList>
    </citation>
    <scope>NUCLEOTIDE SEQUENCE</scope>
</reference>
<organism evidence="1 2">
    <name type="scientific">Mytilus galloprovincialis</name>
    <name type="common">Mediterranean mussel</name>
    <dbReference type="NCBI Taxonomy" id="29158"/>
    <lineage>
        <taxon>Eukaryota</taxon>
        <taxon>Metazoa</taxon>
        <taxon>Spiralia</taxon>
        <taxon>Lophotrochozoa</taxon>
        <taxon>Mollusca</taxon>
        <taxon>Bivalvia</taxon>
        <taxon>Autobranchia</taxon>
        <taxon>Pteriomorphia</taxon>
        <taxon>Mytilida</taxon>
        <taxon>Mytiloidea</taxon>
        <taxon>Mytilidae</taxon>
        <taxon>Mytilinae</taxon>
        <taxon>Mytilus</taxon>
    </lineage>
</organism>
<accession>A0A8B6HEC1</accession>
<dbReference type="OrthoDB" id="6138714at2759"/>
<proteinExistence type="predicted"/>
<name>A0A8B6HEC1_MYTGA</name>